<dbReference type="EMBL" id="JEMT01028413">
    <property type="protein sequence ID" value="EXX54830.1"/>
    <property type="molecule type" value="Genomic_DNA"/>
</dbReference>
<protein>
    <submittedName>
        <fullName evidence="1">Uncharacterized protein</fullName>
    </submittedName>
</protein>
<reference evidence="1 2" key="1">
    <citation type="submission" date="2014-02" db="EMBL/GenBank/DDBJ databases">
        <title>Single nucleus genome sequencing reveals high similarity among nuclei of an endomycorrhizal fungus.</title>
        <authorList>
            <person name="Lin K."/>
            <person name="Geurts R."/>
            <person name="Zhang Z."/>
            <person name="Limpens E."/>
            <person name="Saunders D.G."/>
            <person name="Mu D."/>
            <person name="Pang E."/>
            <person name="Cao H."/>
            <person name="Cha H."/>
            <person name="Lin T."/>
            <person name="Zhou Q."/>
            <person name="Shang Y."/>
            <person name="Li Y."/>
            <person name="Ivanov S."/>
            <person name="Sharma T."/>
            <person name="Velzen R.V."/>
            <person name="Ruijter N.D."/>
            <person name="Aanen D.K."/>
            <person name="Win J."/>
            <person name="Kamoun S."/>
            <person name="Bisseling T."/>
            <person name="Huang S."/>
        </authorList>
    </citation>
    <scope>NUCLEOTIDE SEQUENCE [LARGE SCALE GENOMIC DNA]</scope>
    <source>
        <strain evidence="2">DAOM197198w</strain>
    </source>
</reference>
<dbReference type="AlphaFoldDB" id="A0A015IL06"/>
<comment type="caution">
    <text evidence="1">The sequence shown here is derived from an EMBL/GenBank/DDBJ whole genome shotgun (WGS) entry which is preliminary data.</text>
</comment>
<organism evidence="1 2">
    <name type="scientific">Rhizophagus irregularis (strain DAOM 197198w)</name>
    <name type="common">Glomus intraradices</name>
    <dbReference type="NCBI Taxonomy" id="1432141"/>
    <lineage>
        <taxon>Eukaryota</taxon>
        <taxon>Fungi</taxon>
        <taxon>Fungi incertae sedis</taxon>
        <taxon>Mucoromycota</taxon>
        <taxon>Glomeromycotina</taxon>
        <taxon>Glomeromycetes</taxon>
        <taxon>Glomerales</taxon>
        <taxon>Glomeraceae</taxon>
        <taxon>Rhizophagus</taxon>
    </lineage>
</organism>
<keyword evidence="2" id="KW-1185">Reference proteome</keyword>
<evidence type="ECO:0000313" key="1">
    <source>
        <dbReference type="EMBL" id="EXX54830.1"/>
    </source>
</evidence>
<gene>
    <name evidence="1" type="ORF">RirG_230870</name>
</gene>
<evidence type="ECO:0000313" key="2">
    <source>
        <dbReference type="Proteomes" id="UP000022910"/>
    </source>
</evidence>
<proteinExistence type="predicted"/>
<dbReference type="Proteomes" id="UP000022910">
    <property type="component" value="Unassembled WGS sequence"/>
</dbReference>
<sequence length="138" mass="16226">MAFIGQIEDGPYRYCEDLEGLCSICAEYGYEVFDDLAKIIRLHNKLLQDVELIIRYMKREYVCEISIESNGHTEHDEYIGHCLPYAFGECNKMHSIRCSHCPKLYSFFDKLESILPAEEIQLIDDKKEKLLHYLAHRT</sequence>
<accession>A0A015IL06</accession>
<name>A0A015IL06_RHIIW</name>
<dbReference type="HOGENOM" id="CLU_1856394_0_0_1"/>